<dbReference type="Proteomes" id="UP001556367">
    <property type="component" value="Unassembled WGS sequence"/>
</dbReference>
<comment type="caution">
    <text evidence="1">The sequence shown here is derived from an EMBL/GenBank/DDBJ whole genome shotgun (WGS) entry which is preliminary data.</text>
</comment>
<accession>A0ABR3JSB9</accession>
<proteinExistence type="predicted"/>
<reference evidence="2" key="1">
    <citation type="submission" date="2024-06" db="EMBL/GenBank/DDBJ databases">
        <title>Multi-omics analyses provide insights into the biosynthesis of the anticancer antibiotic pleurotin in Hohenbuehelia grisea.</title>
        <authorList>
            <person name="Weaver J.A."/>
            <person name="Alberti F."/>
        </authorList>
    </citation>
    <scope>NUCLEOTIDE SEQUENCE [LARGE SCALE GENOMIC DNA]</scope>
    <source>
        <strain evidence="2">T-177</strain>
    </source>
</reference>
<sequence>MCVEGDQEPRSKSLIMIDSKRSNTKVHVRDDNELLAPTSESASHPTMISKLTSPSCRTSLAITSFPFLEDGRSKADAKNARSTAYQQKCEWYLRIGIPTNVVDSH</sequence>
<protein>
    <submittedName>
        <fullName evidence="1">Uncharacterized protein</fullName>
    </submittedName>
</protein>
<name>A0ABR3JSB9_9AGAR</name>
<dbReference type="EMBL" id="JASNQZ010000003">
    <property type="protein sequence ID" value="KAL0958759.1"/>
    <property type="molecule type" value="Genomic_DNA"/>
</dbReference>
<keyword evidence="2" id="KW-1185">Reference proteome</keyword>
<gene>
    <name evidence="1" type="ORF">HGRIS_014081</name>
</gene>
<evidence type="ECO:0000313" key="1">
    <source>
        <dbReference type="EMBL" id="KAL0958759.1"/>
    </source>
</evidence>
<evidence type="ECO:0000313" key="2">
    <source>
        <dbReference type="Proteomes" id="UP001556367"/>
    </source>
</evidence>
<organism evidence="1 2">
    <name type="scientific">Hohenbuehelia grisea</name>
    <dbReference type="NCBI Taxonomy" id="104357"/>
    <lineage>
        <taxon>Eukaryota</taxon>
        <taxon>Fungi</taxon>
        <taxon>Dikarya</taxon>
        <taxon>Basidiomycota</taxon>
        <taxon>Agaricomycotina</taxon>
        <taxon>Agaricomycetes</taxon>
        <taxon>Agaricomycetidae</taxon>
        <taxon>Agaricales</taxon>
        <taxon>Pleurotineae</taxon>
        <taxon>Pleurotaceae</taxon>
        <taxon>Hohenbuehelia</taxon>
    </lineage>
</organism>